<dbReference type="SMART" id="SM00382">
    <property type="entry name" value="AAA"/>
    <property type="match status" value="1"/>
</dbReference>
<dbReference type="InterPro" id="IPR027417">
    <property type="entry name" value="P-loop_NTPase"/>
</dbReference>
<evidence type="ECO:0000256" key="2">
    <source>
        <dbReference type="ARBA" id="ARBA00022840"/>
    </source>
</evidence>
<proteinExistence type="predicted"/>
<organism evidence="5 6">
    <name type="scientific">Melanomma pulvis-pyrius CBS 109.77</name>
    <dbReference type="NCBI Taxonomy" id="1314802"/>
    <lineage>
        <taxon>Eukaryota</taxon>
        <taxon>Fungi</taxon>
        <taxon>Dikarya</taxon>
        <taxon>Ascomycota</taxon>
        <taxon>Pezizomycotina</taxon>
        <taxon>Dothideomycetes</taxon>
        <taxon>Pleosporomycetidae</taxon>
        <taxon>Pleosporales</taxon>
        <taxon>Melanommataceae</taxon>
        <taxon>Melanomma</taxon>
    </lineage>
</organism>
<dbReference type="AlphaFoldDB" id="A0A6A6WYD7"/>
<dbReference type="EMBL" id="MU002191">
    <property type="protein sequence ID" value="KAF2788737.1"/>
    <property type="molecule type" value="Genomic_DNA"/>
</dbReference>
<reference evidence="5" key="1">
    <citation type="journal article" date="2020" name="Stud. Mycol.">
        <title>101 Dothideomycetes genomes: a test case for predicting lifestyles and emergence of pathogens.</title>
        <authorList>
            <person name="Haridas S."/>
            <person name="Albert R."/>
            <person name="Binder M."/>
            <person name="Bloem J."/>
            <person name="Labutti K."/>
            <person name="Salamov A."/>
            <person name="Andreopoulos B."/>
            <person name="Baker S."/>
            <person name="Barry K."/>
            <person name="Bills G."/>
            <person name="Bluhm B."/>
            <person name="Cannon C."/>
            <person name="Castanera R."/>
            <person name="Culley D."/>
            <person name="Daum C."/>
            <person name="Ezra D."/>
            <person name="Gonzalez J."/>
            <person name="Henrissat B."/>
            <person name="Kuo A."/>
            <person name="Liang C."/>
            <person name="Lipzen A."/>
            <person name="Lutzoni F."/>
            <person name="Magnuson J."/>
            <person name="Mondo S."/>
            <person name="Nolan M."/>
            <person name="Ohm R."/>
            <person name="Pangilinan J."/>
            <person name="Park H.-J."/>
            <person name="Ramirez L."/>
            <person name="Alfaro M."/>
            <person name="Sun H."/>
            <person name="Tritt A."/>
            <person name="Yoshinaga Y."/>
            <person name="Zwiers L.-H."/>
            <person name="Turgeon B."/>
            <person name="Goodwin S."/>
            <person name="Spatafora J."/>
            <person name="Crous P."/>
            <person name="Grigoriev I."/>
        </authorList>
    </citation>
    <scope>NUCLEOTIDE SEQUENCE</scope>
    <source>
        <strain evidence="5">CBS 109.77</strain>
    </source>
</reference>
<dbReference type="GO" id="GO:0016887">
    <property type="term" value="F:ATP hydrolysis activity"/>
    <property type="evidence" value="ECO:0007669"/>
    <property type="project" value="InterPro"/>
</dbReference>
<evidence type="ECO:0000313" key="5">
    <source>
        <dbReference type="EMBL" id="KAF2788737.1"/>
    </source>
</evidence>
<dbReference type="Pfam" id="PF00005">
    <property type="entry name" value="ABC_tran"/>
    <property type="match status" value="2"/>
</dbReference>
<evidence type="ECO:0000259" key="4">
    <source>
        <dbReference type="PROSITE" id="PS50893"/>
    </source>
</evidence>
<dbReference type="GO" id="GO:0005739">
    <property type="term" value="C:mitochondrion"/>
    <property type="evidence" value="ECO:0007669"/>
    <property type="project" value="TreeGrafter"/>
</dbReference>
<keyword evidence="1" id="KW-0547">Nucleotide-binding</keyword>
<feature type="domain" description="ABC transporter" evidence="4">
    <location>
        <begin position="56"/>
        <end position="308"/>
    </location>
</feature>
<dbReference type="PANTHER" id="PTHR43514">
    <property type="entry name" value="ABC TRANSPORTER I FAMILY MEMBER 10"/>
    <property type="match status" value="1"/>
</dbReference>
<protein>
    <recommendedName>
        <fullName evidence="4">ABC transporter domain-containing protein</fullName>
    </recommendedName>
</protein>
<feature type="region of interest" description="Disordered" evidence="3">
    <location>
        <begin position="348"/>
        <end position="373"/>
    </location>
</feature>
<dbReference type="GO" id="GO:0005524">
    <property type="term" value="F:ATP binding"/>
    <property type="evidence" value="ECO:0007669"/>
    <property type="project" value="UniProtKB-KW"/>
</dbReference>
<dbReference type="InterPro" id="IPR003439">
    <property type="entry name" value="ABC_transporter-like_ATP-bd"/>
</dbReference>
<dbReference type="Gene3D" id="3.40.50.300">
    <property type="entry name" value="P-loop containing nucleotide triphosphate hydrolases"/>
    <property type="match status" value="2"/>
</dbReference>
<accession>A0A6A6WYD7</accession>
<name>A0A6A6WYD7_9PLEO</name>
<feature type="domain" description="ABC transporter" evidence="4">
    <location>
        <begin position="380"/>
        <end position="659"/>
    </location>
</feature>
<dbReference type="InterPro" id="IPR050334">
    <property type="entry name" value="Molybdenum_import_ModC"/>
</dbReference>
<dbReference type="OrthoDB" id="10255969at2759"/>
<dbReference type="SUPFAM" id="SSF52540">
    <property type="entry name" value="P-loop containing nucleoside triphosphate hydrolases"/>
    <property type="match status" value="2"/>
</dbReference>
<dbReference type="PROSITE" id="PS50893">
    <property type="entry name" value="ABC_TRANSPORTER_2"/>
    <property type="match status" value="2"/>
</dbReference>
<dbReference type="Proteomes" id="UP000799757">
    <property type="component" value="Unassembled WGS sequence"/>
</dbReference>
<gene>
    <name evidence="5" type="ORF">K505DRAFT_378699</name>
</gene>
<evidence type="ECO:0000256" key="1">
    <source>
        <dbReference type="ARBA" id="ARBA00022741"/>
    </source>
</evidence>
<keyword evidence="2" id="KW-0067">ATP-binding</keyword>
<evidence type="ECO:0000256" key="3">
    <source>
        <dbReference type="SAM" id="MobiDB-lite"/>
    </source>
</evidence>
<keyword evidence="6" id="KW-1185">Reference proteome</keyword>
<evidence type="ECO:0000313" key="6">
    <source>
        <dbReference type="Proteomes" id="UP000799757"/>
    </source>
</evidence>
<dbReference type="InterPro" id="IPR003593">
    <property type="entry name" value="AAA+_ATPase"/>
</dbReference>
<sequence length="699" mass="78569">MQRTPALFFAASRCARFHASYSRFSAPIVRITNGTFYRQHPASKPGAGQDATPNPPLFPDLNFSIPSSSSPNEHWAILSPSSTLRTSFLEILRGQLLCFPPTARSFPYLLSDELIAKNPKNRSPERAIEYVGFDVERRAFGGAYLSARYESRVEETDFTLGQYLTGITGMNPGEDLIRERTPDQEVMMQVVRDLELEPFFNKPVSTLSNGQSRRARIGKALLTKPEMLCLDAPFIGLDPFVSKHISELLHRLAEARAPRIVLSLRPQDAIPDWITHIVYASEDGLGDTLGEKNEVTWHLQNELQKAEEKSPPLLQSKLVELREVCRFLTERGDTIPQLLNTVKHKEESQAPTLSRDAYEEFDTSTAESKHGEISVGDPVVEMEGVRIKYGGNSVLGDWKQDVDGSTRDGLWWNVHQGQRWGIFGANGSGKTTLLSLVTSDHPQTYSAPVKLFQRSRLPTPGVPGITIFDIQSRMGHSSPEVHALFPKSLSVRRTLETAWSDTPITQPRLDSDASKRVEACLRWFEEELNPPPASAEAAPIHQPSKIIDWATHFRFGELPFSAQRVLLFLRATIRNPDIVILDEAFSGMDDLVRDKCLLFLSRGESMSLEYQESGPRPVESEVAKKGEVVVPGLQDHQALLCVSHSKQEVPGCIREWVCLPEPGTGPPRFGRFDGPVELSQKRWNDIWDWSEREDRKWDV</sequence>
<dbReference type="PANTHER" id="PTHR43514:SF4">
    <property type="entry name" value="ABC TRANSPORTER I FAMILY MEMBER 10"/>
    <property type="match status" value="1"/>
</dbReference>